<accession>A0A820LIZ7</accession>
<reference evidence="3" key="1">
    <citation type="submission" date="2021-02" db="EMBL/GenBank/DDBJ databases">
        <authorList>
            <person name="Nowell W R."/>
        </authorList>
    </citation>
    <scope>NUCLEOTIDE SEQUENCE</scope>
</reference>
<dbReference type="Gene3D" id="3.20.20.70">
    <property type="entry name" value="Aldolase class I"/>
    <property type="match status" value="1"/>
</dbReference>
<comment type="cofactor">
    <cofactor evidence="1">
        <name>FMN</name>
        <dbReference type="ChEBI" id="CHEBI:58210"/>
    </cofactor>
</comment>
<protein>
    <recommendedName>
        <fullName evidence="2">FMN-dependent dehydrogenase domain-containing protein</fullName>
    </recommendedName>
</protein>
<evidence type="ECO:0000256" key="1">
    <source>
        <dbReference type="ARBA" id="ARBA00001917"/>
    </source>
</evidence>
<evidence type="ECO:0000313" key="4">
    <source>
        <dbReference type="Proteomes" id="UP000663874"/>
    </source>
</evidence>
<feature type="non-terminal residue" evidence="3">
    <location>
        <position position="1"/>
    </location>
</feature>
<gene>
    <name evidence="3" type="ORF">FNK824_LOCUS42572</name>
</gene>
<dbReference type="EMBL" id="CAJOBE010051262">
    <property type="protein sequence ID" value="CAF4358034.1"/>
    <property type="molecule type" value="Genomic_DNA"/>
</dbReference>
<evidence type="ECO:0000259" key="2">
    <source>
        <dbReference type="Pfam" id="PF01070"/>
    </source>
</evidence>
<name>A0A820LIZ7_9BILA</name>
<dbReference type="InterPro" id="IPR013785">
    <property type="entry name" value="Aldolase_TIM"/>
</dbReference>
<dbReference type="InterPro" id="IPR000262">
    <property type="entry name" value="FMN-dep_DH"/>
</dbReference>
<dbReference type="AlphaFoldDB" id="A0A820LIZ7"/>
<evidence type="ECO:0000313" key="3">
    <source>
        <dbReference type="EMBL" id="CAF4358034.1"/>
    </source>
</evidence>
<dbReference type="Pfam" id="PF01070">
    <property type="entry name" value="FMN_dh"/>
    <property type="match status" value="1"/>
</dbReference>
<organism evidence="3 4">
    <name type="scientific">Rotaria sordida</name>
    <dbReference type="NCBI Taxonomy" id="392033"/>
    <lineage>
        <taxon>Eukaryota</taxon>
        <taxon>Metazoa</taxon>
        <taxon>Spiralia</taxon>
        <taxon>Gnathifera</taxon>
        <taxon>Rotifera</taxon>
        <taxon>Eurotatoria</taxon>
        <taxon>Bdelloidea</taxon>
        <taxon>Philodinida</taxon>
        <taxon>Philodinidae</taxon>
        <taxon>Rotaria</taxon>
    </lineage>
</organism>
<dbReference type="GO" id="GO:0016491">
    <property type="term" value="F:oxidoreductase activity"/>
    <property type="evidence" value="ECO:0007669"/>
    <property type="project" value="InterPro"/>
</dbReference>
<comment type="caution">
    <text evidence="3">The sequence shown here is derived from an EMBL/GenBank/DDBJ whole genome shotgun (WGS) entry which is preliminary data.</text>
</comment>
<sequence length="36" mass="3971">MEQMELFNHGGRLIDTAPPTIECLEDVVNAVDGRAE</sequence>
<proteinExistence type="predicted"/>
<feature type="domain" description="FMN-dependent dehydrogenase" evidence="2">
    <location>
        <begin position="8"/>
        <end position="35"/>
    </location>
</feature>
<dbReference type="Proteomes" id="UP000663874">
    <property type="component" value="Unassembled WGS sequence"/>
</dbReference>